<sequence length="44" mass="4853">MTNSDAIRIGTIEDIIYIGRLLNHFIKNSISAVKEGCQTSLDSD</sequence>
<evidence type="ECO:0000313" key="2">
    <source>
        <dbReference type="Proteomes" id="UP000184287"/>
    </source>
</evidence>
<dbReference type="STRING" id="288992.SAMN04488522_101795"/>
<reference evidence="2" key="1">
    <citation type="submission" date="2016-11" db="EMBL/GenBank/DDBJ databases">
        <authorList>
            <person name="Varghese N."/>
            <person name="Submissions S."/>
        </authorList>
    </citation>
    <scope>NUCLEOTIDE SEQUENCE [LARGE SCALE GENOMIC DNA]</scope>
    <source>
        <strain evidence="2">DSM 16990</strain>
    </source>
</reference>
<name>A0A1M4V6N0_9SPHI</name>
<protein>
    <submittedName>
        <fullName evidence="1">Uncharacterized protein</fullName>
    </submittedName>
</protein>
<dbReference type="Proteomes" id="UP000184287">
    <property type="component" value="Unassembled WGS sequence"/>
</dbReference>
<evidence type="ECO:0000313" key="1">
    <source>
        <dbReference type="EMBL" id="SHE64562.1"/>
    </source>
</evidence>
<gene>
    <name evidence="1" type="ORF">SAMN04488522_101795</name>
</gene>
<keyword evidence="2" id="KW-1185">Reference proteome</keyword>
<accession>A0A1M4V6N0</accession>
<organism evidence="1 2">
    <name type="scientific">Pedobacter caeni</name>
    <dbReference type="NCBI Taxonomy" id="288992"/>
    <lineage>
        <taxon>Bacteria</taxon>
        <taxon>Pseudomonadati</taxon>
        <taxon>Bacteroidota</taxon>
        <taxon>Sphingobacteriia</taxon>
        <taxon>Sphingobacteriales</taxon>
        <taxon>Sphingobacteriaceae</taxon>
        <taxon>Pedobacter</taxon>
    </lineage>
</organism>
<proteinExistence type="predicted"/>
<dbReference type="AlphaFoldDB" id="A0A1M4V6N0"/>
<dbReference type="EMBL" id="FQUQ01000001">
    <property type="protein sequence ID" value="SHE64562.1"/>
    <property type="molecule type" value="Genomic_DNA"/>
</dbReference>